<proteinExistence type="predicted"/>
<reference evidence="1 2" key="2">
    <citation type="submission" date="2009-02" db="EMBL/GenBank/DDBJ databases">
        <title>Draft genome sequence of Clostridium methylpentosum (DSM 5476).</title>
        <authorList>
            <person name="Sudarsanam P."/>
            <person name="Ley R."/>
            <person name="Guruge J."/>
            <person name="Turnbaugh P.J."/>
            <person name="Mahowald M."/>
            <person name="Liep D."/>
            <person name="Gordon J."/>
        </authorList>
    </citation>
    <scope>NUCLEOTIDE SEQUENCE [LARGE SCALE GENOMIC DNA]</scope>
    <source>
        <strain evidence="1 2">DSM 5476</strain>
    </source>
</reference>
<evidence type="ECO:0000313" key="2">
    <source>
        <dbReference type="Proteomes" id="UP000003340"/>
    </source>
</evidence>
<protein>
    <submittedName>
        <fullName evidence="1">Uncharacterized protein</fullName>
    </submittedName>
</protein>
<comment type="caution">
    <text evidence="1">The sequence shown here is derived from an EMBL/GenBank/DDBJ whole genome shotgun (WGS) entry which is preliminary data.</text>
</comment>
<dbReference type="Proteomes" id="UP000003340">
    <property type="component" value="Unassembled WGS sequence"/>
</dbReference>
<keyword evidence="2" id="KW-1185">Reference proteome</keyword>
<dbReference type="EMBL" id="ACEC01000060">
    <property type="protein sequence ID" value="EEG30609.1"/>
    <property type="molecule type" value="Genomic_DNA"/>
</dbReference>
<evidence type="ECO:0000313" key="1">
    <source>
        <dbReference type="EMBL" id="EEG30609.1"/>
    </source>
</evidence>
<sequence>MLQRTCVSMKKSERVTNCIRDGNPTNLPGEVCRIPCLIHRSLPDWTNVPHADVLQFLHLKSPQTIGADVAGKPRVIALHFSIFHP</sequence>
<dbReference type="STRING" id="537013.CLOSTMETH_01822"/>
<accession>C0ED96</accession>
<gene>
    <name evidence="1" type="ORF">CLOSTMETH_01822</name>
</gene>
<dbReference type="AlphaFoldDB" id="C0ED96"/>
<organism evidence="1 2">
    <name type="scientific">[Clostridium] methylpentosum DSM 5476</name>
    <dbReference type="NCBI Taxonomy" id="537013"/>
    <lineage>
        <taxon>Bacteria</taxon>
        <taxon>Bacillati</taxon>
        <taxon>Bacillota</taxon>
        <taxon>Clostridia</taxon>
        <taxon>Eubacteriales</taxon>
        <taxon>Oscillospiraceae</taxon>
        <taxon>Oscillospiraceae incertae sedis</taxon>
    </lineage>
</organism>
<name>C0ED96_9FIRM</name>
<dbReference type="HOGENOM" id="CLU_2506883_0_0_9"/>
<reference evidence="1 2" key="1">
    <citation type="submission" date="2009-01" db="EMBL/GenBank/DDBJ databases">
        <authorList>
            <person name="Fulton L."/>
            <person name="Clifton S."/>
            <person name="Fulton B."/>
            <person name="Xu J."/>
            <person name="Minx P."/>
            <person name="Pepin K.H."/>
            <person name="Johnson M."/>
            <person name="Bhonagiri V."/>
            <person name="Nash W.E."/>
            <person name="Mardis E.R."/>
            <person name="Wilson R.K."/>
        </authorList>
    </citation>
    <scope>NUCLEOTIDE SEQUENCE [LARGE SCALE GENOMIC DNA]</scope>
    <source>
        <strain evidence="1 2">DSM 5476</strain>
    </source>
</reference>